<dbReference type="Gene3D" id="2.160.10.10">
    <property type="entry name" value="Hexapeptide repeat proteins"/>
    <property type="match status" value="1"/>
</dbReference>
<dbReference type="EC" id="2.3.1.129" evidence="9"/>
<evidence type="ECO:0000256" key="2">
    <source>
        <dbReference type="ARBA" id="ARBA00022516"/>
    </source>
</evidence>
<dbReference type="Pfam" id="PF00132">
    <property type="entry name" value="Hexapep"/>
    <property type="match status" value="2"/>
</dbReference>
<keyword evidence="3" id="KW-0441">Lipid A biosynthesis</keyword>
<dbReference type="Pfam" id="PF13720">
    <property type="entry name" value="Acetyltransf_11"/>
    <property type="match status" value="1"/>
</dbReference>
<dbReference type="AlphaFoldDB" id="A0A7C6EBT6"/>
<dbReference type="NCBIfam" id="TIGR01852">
    <property type="entry name" value="lipid_A_lpxA"/>
    <property type="match status" value="1"/>
</dbReference>
<comment type="caution">
    <text evidence="9">The sequence shown here is derived from an EMBL/GenBank/DDBJ whole genome shotgun (WGS) entry which is preliminary data.</text>
</comment>
<keyword evidence="5" id="KW-0677">Repeat</keyword>
<keyword evidence="1" id="KW-0963">Cytoplasm</keyword>
<keyword evidence="6" id="KW-0443">Lipid metabolism</keyword>
<gene>
    <name evidence="9" type="ORF">ENW73_05455</name>
</gene>
<evidence type="ECO:0000313" key="9">
    <source>
        <dbReference type="EMBL" id="HHS52296.1"/>
    </source>
</evidence>
<name>A0A7C6EBT6_UNCW3</name>
<dbReference type="InterPro" id="IPR037157">
    <property type="entry name" value="Acetyltransf_C_sf"/>
</dbReference>
<reference evidence="9" key="1">
    <citation type="journal article" date="2020" name="mSystems">
        <title>Genome- and Community-Level Interaction Insights into Carbon Utilization and Element Cycling Functions of Hydrothermarchaeota in Hydrothermal Sediment.</title>
        <authorList>
            <person name="Zhou Z."/>
            <person name="Liu Y."/>
            <person name="Xu W."/>
            <person name="Pan J."/>
            <person name="Luo Z.H."/>
            <person name="Li M."/>
        </authorList>
    </citation>
    <scope>NUCLEOTIDE SEQUENCE [LARGE SCALE GENOMIC DNA]</scope>
    <source>
        <strain evidence="9">SpSt-876</strain>
    </source>
</reference>
<evidence type="ECO:0000256" key="3">
    <source>
        <dbReference type="ARBA" id="ARBA00022556"/>
    </source>
</evidence>
<evidence type="ECO:0000256" key="4">
    <source>
        <dbReference type="ARBA" id="ARBA00022679"/>
    </source>
</evidence>
<dbReference type="PANTHER" id="PTHR43480:SF1">
    <property type="entry name" value="ACYL-[ACYL-CARRIER-PROTEIN]--UDP-N-ACETYLGLUCOSAMINE O-ACYLTRANSFERASE, MITOCHONDRIAL-RELATED"/>
    <property type="match status" value="1"/>
</dbReference>
<dbReference type="PROSITE" id="PS00101">
    <property type="entry name" value="HEXAPEP_TRANSFERASES"/>
    <property type="match status" value="1"/>
</dbReference>
<dbReference type="EMBL" id="DTLI01000138">
    <property type="protein sequence ID" value="HHS52296.1"/>
    <property type="molecule type" value="Genomic_DNA"/>
</dbReference>
<sequence length="257" mass="28310">MISRLRWIHPKASLGKGVAIGPFTIISPSVEIGNNVKIGPYVFIDENVTIDEGCEIGPGVIIGKRPFDLNYQGEPTQVRIGKHNIIGEYTTIHRATGENNATVIGDDNLIMAYVHIGHNCQIGNNVVITNGSQLGGYVKIGDFANIGGMVGIHQWTRVGEYAMVGAYSYLVKDLPPFLIGQGVFFRVRGLNLVGLRRAGFSQERIGLLTKAYRLIYRSNLNLSDALTKIKQELPMTDDLKILLDFIQKSKRGVCLKQ</sequence>
<proteinExistence type="predicted"/>
<dbReference type="GO" id="GO:0009245">
    <property type="term" value="P:lipid A biosynthetic process"/>
    <property type="evidence" value="ECO:0007669"/>
    <property type="project" value="UniProtKB-KW"/>
</dbReference>
<dbReference type="GO" id="GO:0008780">
    <property type="term" value="F:acyl-[acyl-carrier-protein]-UDP-N-acetylglucosamine O-acyltransferase activity"/>
    <property type="evidence" value="ECO:0007669"/>
    <property type="project" value="UniProtKB-EC"/>
</dbReference>
<dbReference type="GO" id="GO:0016020">
    <property type="term" value="C:membrane"/>
    <property type="evidence" value="ECO:0007669"/>
    <property type="project" value="GOC"/>
</dbReference>
<dbReference type="NCBIfam" id="NF003657">
    <property type="entry name" value="PRK05289.1"/>
    <property type="match status" value="1"/>
</dbReference>
<dbReference type="CDD" id="cd03351">
    <property type="entry name" value="LbH_UDP-GlcNAc_AT"/>
    <property type="match status" value="1"/>
</dbReference>
<keyword evidence="7 9" id="KW-0012">Acyltransferase</keyword>
<dbReference type="Gene3D" id="1.20.1180.10">
    <property type="entry name" value="Udp N-acetylglucosamine O-acyltransferase, C-terminal domain"/>
    <property type="match status" value="1"/>
</dbReference>
<accession>A0A7C6EBT6</accession>
<keyword evidence="4 9" id="KW-0808">Transferase</keyword>
<dbReference type="SUPFAM" id="SSF51161">
    <property type="entry name" value="Trimeric LpxA-like enzymes"/>
    <property type="match status" value="1"/>
</dbReference>
<feature type="domain" description="UDP N-acetylglucosamine O-acyltransferase C-terminal" evidence="8">
    <location>
        <begin position="173"/>
        <end position="254"/>
    </location>
</feature>
<evidence type="ECO:0000259" key="8">
    <source>
        <dbReference type="Pfam" id="PF13720"/>
    </source>
</evidence>
<dbReference type="InterPro" id="IPR018357">
    <property type="entry name" value="Hexapep_transf_CS"/>
</dbReference>
<dbReference type="PANTHER" id="PTHR43480">
    <property type="entry name" value="ACYL-[ACYL-CARRIER-PROTEIN]--UDP-N-ACETYLGLUCOSAMINE O-ACYLTRANSFERASE"/>
    <property type="match status" value="1"/>
</dbReference>
<dbReference type="InterPro" id="IPR029098">
    <property type="entry name" value="Acetyltransf_C"/>
</dbReference>
<organism evidence="9">
    <name type="scientific">candidate division WOR-3 bacterium</name>
    <dbReference type="NCBI Taxonomy" id="2052148"/>
    <lineage>
        <taxon>Bacteria</taxon>
        <taxon>Bacteria division WOR-3</taxon>
    </lineage>
</organism>
<evidence type="ECO:0000256" key="1">
    <source>
        <dbReference type="ARBA" id="ARBA00022490"/>
    </source>
</evidence>
<evidence type="ECO:0000256" key="5">
    <source>
        <dbReference type="ARBA" id="ARBA00022737"/>
    </source>
</evidence>
<dbReference type="InterPro" id="IPR010137">
    <property type="entry name" value="Lipid_A_LpxA"/>
</dbReference>
<protein>
    <submittedName>
        <fullName evidence="9">Acyl-ACP--UDP-N-acetylglucosamine O-acyltransferase</fullName>
        <ecNumber evidence="9">2.3.1.129</ecNumber>
    </submittedName>
</protein>
<dbReference type="PIRSF" id="PIRSF000456">
    <property type="entry name" value="UDP-GlcNAc_acltr"/>
    <property type="match status" value="1"/>
</dbReference>
<dbReference type="InterPro" id="IPR011004">
    <property type="entry name" value="Trimer_LpxA-like_sf"/>
</dbReference>
<keyword evidence="2" id="KW-0444">Lipid biosynthesis</keyword>
<dbReference type="InterPro" id="IPR001451">
    <property type="entry name" value="Hexapep"/>
</dbReference>
<evidence type="ECO:0000256" key="6">
    <source>
        <dbReference type="ARBA" id="ARBA00023098"/>
    </source>
</evidence>
<evidence type="ECO:0000256" key="7">
    <source>
        <dbReference type="ARBA" id="ARBA00023315"/>
    </source>
</evidence>